<name>A0ABV4CXH6_9BACT</name>
<dbReference type="Gene3D" id="3.30.1130.10">
    <property type="match status" value="1"/>
</dbReference>
<sequence>MKTTIEITRLRLHAFHGVLEQERRVGNDFEVSVTVGYPVVIGSDELSATLNYAELIDVVKKVMAEPSALLEHVAYRISEAVTSRWPLIDGGMVRVAKLTPPVSSEVAEVAVTLNW</sequence>
<comment type="function">
    <text evidence="6">Catalyzes the conversion of 7,8-dihydroneopterin to 6-hydroxymethyl-7,8-dihydropterin.</text>
</comment>
<evidence type="ECO:0000256" key="3">
    <source>
        <dbReference type="ARBA" id="ARBA00005708"/>
    </source>
</evidence>
<accession>A0ABV4CXH6</accession>
<dbReference type="EMBL" id="JBCLPP010000033">
    <property type="protein sequence ID" value="MEY8246104.1"/>
    <property type="molecule type" value="Genomic_DNA"/>
</dbReference>
<dbReference type="Pfam" id="PF02152">
    <property type="entry name" value="FolB"/>
    <property type="match status" value="1"/>
</dbReference>
<dbReference type="GO" id="GO:0004150">
    <property type="term" value="F:dihydroneopterin aldolase activity"/>
    <property type="evidence" value="ECO:0007669"/>
    <property type="project" value="UniProtKB-EC"/>
</dbReference>
<evidence type="ECO:0000256" key="4">
    <source>
        <dbReference type="ARBA" id="ARBA00022909"/>
    </source>
</evidence>
<keyword evidence="9" id="KW-1185">Reference proteome</keyword>
<comment type="pathway">
    <text evidence="2 6">Cofactor biosynthesis; tetrahydrofolate biosynthesis; 2-amino-4-hydroxy-6-hydroxymethyl-7,8-dihydropteridine diphosphate from 7,8-dihydroneopterin triphosphate: step 3/4.</text>
</comment>
<dbReference type="InterPro" id="IPR006156">
    <property type="entry name" value="Dihydroneopterin_aldolase"/>
</dbReference>
<evidence type="ECO:0000256" key="1">
    <source>
        <dbReference type="ARBA" id="ARBA00001353"/>
    </source>
</evidence>
<keyword evidence="4 6" id="KW-0289">Folate biosynthesis</keyword>
<organism evidence="8 9">
    <name type="scientific">Heminiphilus faecis</name>
    <dbReference type="NCBI Taxonomy" id="2601703"/>
    <lineage>
        <taxon>Bacteria</taxon>
        <taxon>Pseudomonadati</taxon>
        <taxon>Bacteroidota</taxon>
        <taxon>Bacteroidia</taxon>
        <taxon>Bacteroidales</taxon>
        <taxon>Muribaculaceae</taxon>
        <taxon>Heminiphilus</taxon>
    </lineage>
</organism>
<comment type="catalytic activity">
    <reaction evidence="1 6">
        <text>7,8-dihydroneopterin = 6-hydroxymethyl-7,8-dihydropterin + glycolaldehyde</text>
        <dbReference type="Rhea" id="RHEA:10540"/>
        <dbReference type="ChEBI" id="CHEBI:17001"/>
        <dbReference type="ChEBI" id="CHEBI:17071"/>
        <dbReference type="ChEBI" id="CHEBI:44841"/>
        <dbReference type="EC" id="4.1.2.25"/>
    </reaction>
</comment>
<dbReference type="Proteomes" id="UP001565200">
    <property type="component" value="Unassembled WGS sequence"/>
</dbReference>
<dbReference type="InterPro" id="IPR043133">
    <property type="entry name" value="GTP-CH-I_C/QueF"/>
</dbReference>
<evidence type="ECO:0000313" key="9">
    <source>
        <dbReference type="Proteomes" id="UP001565200"/>
    </source>
</evidence>
<dbReference type="SMART" id="SM00905">
    <property type="entry name" value="FolB"/>
    <property type="match status" value="1"/>
</dbReference>
<dbReference type="PANTHER" id="PTHR42844:SF1">
    <property type="entry name" value="DIHYDRONEOPTERIN ALDOLASE 1-RELATED"/>
    <property type="match status" value="1"/>
</dbReference>
<feature type="domain" description="Dihydroneopterin aldolase/epimerase" evidence="7">
    <location>
        <begin position="5"/>
        <end position="115"/>
    </location>
</feature>
<dbReference type="NCBIfam" id="TIGR00526">
    <property type="entry name" value="folB_dom"/>
    <property type="match status" value="1"/>
</dbReference>
<comment type="similarity">
    <text evidence="3 6">Belongs to the DHNA family.</text>
</comment>
<dbReference type="InterPro" id="IPR006157">
    <property type="entry name" value="FolB_dom"/>
</dbReference>
<protein>
    <recommendedName>
        <fullName evidence="6">7,8-dihydroneopterin aldolase</fullName>
        <ecNumber evidence="6">4.1.2.25</ecNumber>
    </recommendedName>
</protein>
<dbReference type="RefSeq" id="WP_121700086.1">
    <property type="nucleotide sequence ID" value="NZ_JBCLPP010000033.1"/>
</dbReference>
<keyword evidence="5 6" id="KW-0456">Lyase</keyword>
<evidence type="ECO:0000256" key="2">
    <source>
        <dbReference type="ARBA" id="ARBA00005013"/>
    </source>
</evidence>
<proteinExistence type="inferred from homology"/>
<evidence type="ECO:0000259" key="7">
    <source>
        <dbReference type="SMART" id="SM00905"/>
    </source>
</evidence>
<reference evidence="8 9" key="1">
    <citation type="submission" date="2024-03" db="EMBL/GenBank/DDBJ databases">
        <title>Mouse gut bacterial collection (mGBC) of GemPharmatech.</title>
        <authorList>
            <person name="He Y."/>
            <person name="Dong L."/>
            <person name="Wu D."/>
            <person name="Gao X."/>
            <person name="Lin Z."/>
        </authorList>
    </citation>
    <scope>NUCLEOTIDE SEQUENCE [LARGE SCALE GENOMIC DNA]</scope>
    <source>
        <strain evidence="8 9">54-13</strain>
    </source>
</reference>
<dbReference type="SUPFAM" id="SSF55620">
    <property type="entry name" value="Tetrahydrobiopterin biosynthesis enzymes-like"/>
    <property type="match status" value="1"/>
</dbReference>
<dbReference type="EC" id="4.1.2.25" evidence="6"/>
<evidence type="ECO:0000313" key="8">
    <source>
        <dbReference type="EMBL" id="MEY8246104.1"/>
    </source>
</evidence>
<dbReference type="PANTHER" id="PTHR42844">
    <property type="entry name" value="DIHYDRONEOPTERIN ALDOLASE 1-RELATED"/>
    <property type="match status" value="1"/>
</dbReference>
<gene>
    <name evidence="8" type="primary">folB</name>
    <name evidence="8" type="ORF">AAK873_10825</name>
</gene>
<dbReference type="NCBIfam" id="TIGR00525">
    <property type="entry name" value="folB"/>
    <property type="match status" value="1"/>
</dbReference>
<comment type="caution">
    <text evidence="8">The sequence shown here is derived from an EMBL/GenBank/DDBJ whole genome shotgun (WGS) entry which is preliminary data.</text>
</comment>
<evidence type="ECO:0000256" key="6">
    <source>
        <dbReference type="RuleBase" id="RU362079"/>
    </source>
</evidence>
<evidence type="ECO:0000256" key="5">
    <source>
        <dbReference type="ARBA" id="ARBA00023239"/>
    </source>
</evidence>